<proteinExistence type="predicted"/>
<evidence type="ECO:0000256" key="1">
    <source>
        <dbReference type="SAM" id="MobiDB-lite"/>
    </source>
</evidence>
<evidence type="ECO:0000313" key="3">
    <source>
        <dbReference type="Proteomes" id="UP000594262"/>
    </source>
</evidence>
<dbReference type="EnsemblMetazoa" id="CLYHEMT024479.1">
    <property type="protein sequence ID" value="CLYHEMP024479.1"/>
    <property type="gene ID" value="CLYHEMG024479"/>
</dbReference>
<name>A0A7M5XKE1_9CNID</name>
<protein>
    <submittedName>
        <fullName evidence="2">Uncharacterized protein</fullName>
    </submittedName>
</protein>
<feature type="region of interest" description="Disordered" evidence="1">
    <location>
        <begin position="1"/>
        <end position="39"/>
    </location>
</feature>
<keyword evidence="3" id="KW-1185">Reference proteome</keyword>
<dbReference type="OrthoDB" id="6150858at2759"/>
<evidence type="ECO:0000313" key="2">
    <source>
        <dbReference type="EnsemblMetazoa" id="CLYHEMP024479.1"/>
    </source>
</evidence>
<feature type="compositionally biased region" description="Low complexity" evidence="1">
    <location>
        <begin position="1"/>
        <end position="17"/>
    </location>
</feature>
<sequence length="159" mass="17670">MEESFQSSQCSQDGGSQLYTSDDEYIEAGSEKENFNKSMSSMKGDWTPVKYQLHTDFDSIDPRSQQRVMRTSIMAVDTVLENIAPGQSERLKQEFSGQAAKSFNLLTTQALQDAVTAANSSNVKVQLLSILCGKDENGDYKMTIAEMLSMFPSVKKKPD</sequence>
<accession>A0A7M5XKE1</accession>
<reference evidence="2" key="1">
    <citation type="submission" date="2021-01" db="UniProtKB">
        <authorList>
            <consortium name="EnsemblMetazoa"/>
        </authorList>
    </citation>
    <scope>IDENTIFICATION</scope>
</reference>
<dbReference type="Proteomes" id="UP000594262">
    <property type="component" value="Unplaced"/>
</dbReference>
<dbReference type="AlphaFoldDB" id="A0A7M5XKE1"/>
<organism evidence="2 3">
    <name type="scientific">Clytia hemisphaerica</name>
    <dbReference type="NCBI Taxonomy" id="252671"/>
    <lineage>
        <taxon>Eukaryota</taxon>
        <taxon>Metazoa</taxon>
        <taxon>Cnidaria</taxon>
        <taxon>Hydrozoa</taxon>
        <taxon>Hydroidolina</taxon>
        <taxon>Leptothecata</taxon>
        <taxon>Obeliida</taxon>
        <taxon>Clytiidae</taxon>
        <taxon>Clytia</taxon>
    </lineage>
</organism>